<dbReference type="Gene3D" id="3.20.20.100">
    <property type="entry name" value="NADP-dependent oxidoreductase domain"/>
    <property type="match status" value="1"/>
</dbReference>
<dbReference type="SUPFAM" id="SSF51430">
    <property type="entry name" value="NAD(P)-linked oxidoreductase"/>
    <property type="match status" value="1"/>
</dbReference>
<feature type="region of interest" description="Disordered" evidence="2">
    <location>
        <begin position="314"/>
        <end position="337"/>
    </location>
</feature>
<feature type="domain" description="NADP-dependent oxidoreductase" evidence="3">
    <location>
        <begin position="19"/>
        <end position="310"/>
    </location>
</feature>
<name>A0ABQ6K8P9_9MICO</name>
<dbReference type="InterPro" id="IPR036812">
    <property type="entry name" value="NAD(P)_OxRdtase_dom_sf"/>
</dbReference>
<sequence>MTSPRTLGTTGISVGDTALGTMMFGQWGNPDHAEAVRMIHRAIDAGVNLIDTADVYANGETEEIVGEALEGRRDEVVLATKFGIPNAGDPNRQGASPRWIRLAVEASLRRLRTDWIDLYQLHRYDWTTGLDETLGALTDLQREGKIRAFGHSSFPAEKIVEAQWVSERRGHARFQTEQPRYSIVNRAIENAVLPTVQRYGMGALSYGPLAAGWLSGRPLAESNRAKRTPHVFDTATPENTRRAEIVERLQAVADGAGMPLPHLATAFVRAHPAITAVIIGPRTPEQLEDSLAASDVVLGDDVLDAIDAIVAPGTDVNPGDMYHTTPPSIADPRARRR</sequence>
<dbReference type="InterPro" id="IPR020471">
    <property type="entry name" value="AKR"/>
</dbReference>
<keyword evidence="5" id="KW-1185">Reference proteome</keyword>
<evidence type="ECO:0000256" key="1">
    <source>
        <dbReference type="ARBA" id="ARBA00023002"/>
    </source>
</evidence>
<dbReference type="PRINTS" id="PR00069">
    <property type="entry name" value="ALDKETRDTASE"/>
</dbReference>
<organism evidence="4 5">
    <name type="scientific">Pseudolysinimonas kribbensis</name>
    <dbReference type="NCBI Taxonomy" id="433641"/>
    <lineage>
        <taxon>Bacteria</taxon>
        <taxon>Bacillati</taxon>
        <taxon>Actinomycetota</taxon>
        <taxon>Actinomycetes</taxon>
        <taxon>Micrococcales</taxon>
        <taxon>Microbacteriaceae</taxon>
        <taxon>Pseudolysinimonas</taxon>
    </lineage>
</organism>
<dbReference type="Pfam" id="PF00248">
    <property type="entry name" value="Aldo_ket_red"/>
    <property type="match status" value="1"/>
</dbReference>
<dbReference type="PANTHER" id="PTHR43364">
    <property type="entry name" value="NADH-SPECIFIC METHYLGLYOXAL REDUCTASE-RELATED"/>
    <property type="match status" value="1"/>
</dbReference>
<reference evidence="5" key="1">
    <citation type="journal article" date="2019" name="Int. J. Syst. Evol. Microbiol.">
        <title>The Global Catalogue of Microorganisms (GCM) 10K type strain sequencing project: providing services to taxonomists for standard genome sequencing and annotation.</title>
        <authorList>
            <consortium name="The Broad Institute Genomics Platform"/>
            <consortium name="The Broad Institute Genome Sequencing Center for Infectious Disease"/>
            <person name="Wu L."/>
            <person name="Ma J."/>
        </authorList>
    </citation>
    <scope>NUCLEOTIDE SEQUENCE [LARGE SCALE GENOMIC DNA]</scope>
    <source>
        <strain evidence="5">NBRC 108894</strain>
    </source>
</reference>
<dbReference type="EMBL" id="BSVB01000001">
    <property type="protein sequence ID" value="GMA96367.1"/>
    <property type="molecule type" value="Genomic_DNA"/>
</dbReference>
<gene>
    <name evidence="4" type="ORF">GCM10025881_31910</name>
</gene>
<evidence type="ECO:0000313" key="4">
    <source>
        <dbReference type="EMBL" id="GMA96367.1"/>
    </source>
</evidence>
<dbReference type="PANTHER" id="PTHR43364:SF4">
    <property type="entry name" value="NAD(P)-LINKED OXIDOREDUCTASE SUPERFAMILY PROTEIN"/>
    <property type="match status" value="1"/>
</dbReference>
<dbReference type="InterPro" id="IPR050523">
    <property type="entry name" value="AKR_Detox_Biosynth"/>
</dbReference>
<dbReference type="InterPro" id="IPR023210">
    <property type="entry name" value="NADP_OxRdtase_dom"/>
</dbReference>
<evidence type="ECO:0000259" key="3">
    <source>
        <dbReference type="Pfam" id="PF00248"/>
    </source>
</evidence>
<comment type="caution">
    <text evidence="4">The sequence shown here is derived from an EMBL/GenBank/DDBJ whole genome shotgun (WGS) entry which is preliminary data.</text>
</comment>
<dbReference type="RefSeq" id="WP_284254963.1">
    <property type="nucleotide sequence ID" value="NZ_BAAAQO010000004.1"/>
</dbReference>
<keyword evidence="1" id="KW-0560">Oxidoreductase</keyword>
<protein>
    <submittedName>
        <fullName evidence="4">Aldo/keto reductase</fullName>
    </submittedName>
</protein>
<dbReference type="Proteomes" id="UP001157034">
    <property type="component" value="Unassembled WGS sequence"/>
</dbReference>
<evidence type="ECO:0000313" key="5">
    <source>
        <dbReference type="Proteomes" id="UP001157034"/>
    </source>
</evidence>
<proteinExistence type="predicted"/>
<accession>A0ABQ6K8P9</accession>
<evidence type="ECO:0000256" key="2">
    <source>
        <dbReference type="SAM" id="MobiDB-lite"/>
    </source>
</evidence>